<dbReference type="EMBL" id="OD005063">
    <property type="protein sequence ID" value="CAD7410935.1"/>
    <property type="molecule type" value="Genomic_DNA"/>
</dbReference>
<accession>A0A7R9H7S2</accession>
<name>A0A7R9H7S2_TIMPO</name>
<sequence>MVGELTVEEVCFNKLLHPSLKVLKHYPSDIVTYLGELYFSGNGYDHRPPNDDVRERGSDRFCGSVLRPVRNIYCDKEASKEDLPVQVHDGAVCFSDKEASKADLPVQVHDGAVSFSDKEASKEDLPVQVHDGAVCFSDKEASKADLPVQVHDGAVSFSDKEASKEDLPVQVHDGAVGFIDKERLTVQVHDGVVCFSDKEASKKDITVQVHDSAPSGSMAEHCWRSDSHRDHDMAAGQVLPLQCSEQQGHVSLPLQVHEQQLAVRSNSCGSSRTQRLTNHGV</sequence>
<protein>
    <submittedName>
        <fullName evidence="1">Uncharacterized protein</fullName>
    </submittedName>
</protein>
<gene>
    <name evidence="1" type="ORF">TPSB3V08_LOCUS7614</name>
</gene>
<dbReference type="AlphaFoldDB" id="A0A7R9H7S2"/>
<organism evidence="1">
    <name type="scientific">Timema poppense</name>
    <name type="common">Walking stick</name>
    <dbReference type="NCBI Taxonomy" id="170557"/>
    <lineage>
        <taxon>Eukaryota</taxon>
        <taxon>Metazoa</taxon>
        <taxon>Ecdysozoa</taxon>
        <taxon>Arthropoda</taxon>
        <taxon>Hexapoda</taxon>
        <taxon>Insecta</taxon>
        <taxon>Pterygota</taxon>
        <taxon>Neoptera</taxon>
        <taxon>Polyneoptera</taxon>
        <taxon>Phasmatodea</taxon>
        <taxon>Timematodea</taxon>
        <taxon>Timematoidea</taxon>
        <taxon>Timematidae</taxon>
        <taxon>Timema</taxon>
    </lineage>
</organism>
<evidence type="ECO:0000313" key="1">
    <source>
        <dbReference type="EMBL" id="CAD7410935.1"/>
    </source>
</evidence>
<proteinExistence type="predicted"/>
<reference evidence="1" key="1">
    <citation type="submission" date="2020-11" db="EMBL/GenBank/DDBJ databases">
        <authorList>
            <person name="Tran Van P."/>
        </authorList>
    </citation>
    <scope>NUCLEOTIDE SEQUENCE</scope>
</reference>